<reference evidence="1 2" key="1">
    <citation type="submission" date="2015-12" db="EMBL/GenBank/DDBJ databases">
        <title>Genome sequence of Mucilaginibacter gotjawali.</title>
        <authorList>
            <person name="Lee J.S."/>
            <person name="Lee K.C."/>
            <person name="Kim K.K."/>
            <person name="Lee B.W."/>
        </authorList>
    </citation>
    <scope>NUCLEOTIDE SEQUENCE [LARGE SCALE GENOMIC DNA]</scope>
    <source>
        <strain evidence="1 2">SA3-7</strain>
    </source>
</reference>
<dbReference type="Pfam" id="PF01841">
    <property type="entry name" value="Transglut_core"/>
    <property type="match status" value="1"/>
</dbReference>
<dbReference type="Gene3D" id="3.10.620.30">
    <property type="match status" value="1"/>
</dbReference>
<sequence length="672" mass="76443">MKKNLLILFALLCLNNLLKAQDFPYGAISDEEMDMKSYPKDTSAHAVVLREHGLASIEVVTGERIKLVFEYHVKIKIFDNKGFDSGTVELPVYNYNEDADSYETIEELTGVTYYTDNNGATQKAELEKNKVYAEKENKNVMVYKFAMPAMKNGCVIEYRYRMFSPYLENFHPWQFQDFIPKIYSEFEAHIPAYWRYNVSLKGGLKLAKNTSSVERNCFSVDGGGSGDGRVSTSVDCSKLIFGMSDVPAFIKEDYMTSARDFFSTINFELAEETNPYTFVKVNVNKEWKDVDLGLKKYLYFGSQLKKTALFKDRLVPVTIGKTDDLEKAKAIYSYVKQLFKYNGRRGKYSDEGIATAIDKHTGNDADINFSLINALNAAGFNAKAVLISTREHGKVNSLYPVVNDFDYLIARVDINNQTYLLDATDPLLPFGMLPMRCLNGRGRVFSMDGPSEWMDLNLQQKEKSTRTLDFTLGEDGKLKGTAIIYSTGYDAYEKRSAINKFNSTADYIDDFKSKSSKIKVLKAEITDVDSLDKPLIEKYDLEIDLFNKATGANDLAFNPFFWNKIDVNPFKLAERTYPVDMGMPSDERLTLTIHLPEQYTVATPPPVTGIAMPGNGGKFITNYEPGDHSFTFSHIIQFNKPVYDVNEYPYLKEFYNKIIQSEKAEILFKKKS</sequence>
<proteinExistence type="predicted"/>
<accession>A0A0X8X269</accession>
<dbReference type="Gene3D" id="2.60.40.3140">
    <property type="match status" value="1"/>
</dbReference>
<dbReference type="Gene3D" id="2.60.120.1130">
    <property type="match status" value="1"/>
</dbReference>
<organism evidence="1 2">
    <name type="scientific">Mucilaginibacter gotjawali</name>
    <dbReference type="NCBI Taxonomy" id="1550579"/>
    <lineage>
        <taxon>Bacteria</taxon>
        <taxon>Pseudomonadati</taxon>
        <taxon>Bacteroidota</taxon>
        <taxon>Sphingobacteriia</taxon>
        <taxon>Sphingobacteriales</taxon>
        <taxon>Sphingobacteriaceae</taxon>
        <taxon>Mucilaginibacter</taxon>
    </lineage>
</organism>
<dbReference type="Proteomes" id="UP000218263">
    <property type="component" value="Chromosome"/>
</dbReference>
<dbReference type="OrthoDB" id="98874at2"/>
<dbReference type="KEGG" id="mgot:MgSA37_02434"/>
<keyword evidence="2" id="KW-1185">Reference proteome</keyword>
<name>A0A0X8X269_9SPHI</name>
<gene>
    <name evidence="1" type="ORF">MgSA37_02434</name>
</gene>
<dbReference type="RefSeq" id="WP_096352142.1">
    <property type="nucleotide sequence ID" value="NZ_AP017313.1"/>
</dbReference>
<dbReference type="EMBL" id="AP017313">
    <property type="protein sequence ID" value="BAU54260.1"/>
    <property type="molecule type" value="Genomic_DNA"/>
</dbReference>
<dbReference type="InterPro" id="IPR002931">
    <property type="entry name" value="Transglutaminase-like"/>
</dbReference>
<evidence type="ECO:0000313" key="2">
    <source>
        <dbReference type="Proteomes" id="UP000218263"/>
    </source>
</evidence>
<protein>
    <submittedName>
        <fullName evidence="1">Uncharacterized protein</fullName>
    </submittedName>
</protein>
<dbReference type="AlphaFoldDB" id="A0A0X8X269"/>
<evidence type="ECO:0000313" key="1">
    <source>
        <dbReference type="EMBL" id="BAU54260.1"/>
    </source>
</evidence>